<name>A0A0B6X1H5_9BACT</name>
<evidence type="ECO:0000313" key="11">
    <source>
        <dbReference type="EMBL" id="CDM66220.1"/>
    </source>
</evidence>
<protein>
    <recommendedName>
        <fullName evidence="9">Ferredoxin</fullName>
    </recommendedName>
</protein>
<evidence type="ECO:0000313" key="12">
    <source>
        <dbReference type="Proteomes" id="UP000031518"/>
    </source>
</evidence>
<keyword evidence="4 9" id="KW-0004">4Fe-4S</keyword>
<dbReference type="InterPro" id="IPR000813">
    <property type="entry name" value="7Fe_ferredoxin"/>
</dbReference>
<evidence type="ECO:0000256" key="1">
    <source>
        <dbReference type="ARBA" id="ARBA00001927"/>
    </source>
</evidence>
<evidence type="ECO:0000256" key="8">
    <source>
        <dbReference type="ARBA" id="ARBA00023014"/>
    </source>
</evidence>
<evidence type="ECO:0000256" key="5">
    <source>
        <dbReference type="ARBA" id="ARBA00022723"/>
    </source>
</evidence>
<evidence type="ECO:0000256" key="4">
    <source>
        <dbReference type="ARBA" id="ARBA00022485"/>
    </source>
</evidence>
<dbReference type="PROSITE" id="PS51379">
    <property type="entry name" value="4FE4S_FER_2"/>
    <property type="match status" value="1"/>
</dbReference>
<reference evidence="11 12" key="1">
    <citation type="submission" date="2013-12" db="EMBL/GenBank/DDBJ databases">
        <authorList>
            <person name="Stott M."/>
        </authorList>
    </citation>
    <scope>NUCLEOTIDE SEQUENCE [LARGE SCALE GENOMIC DNA]</scope>
    <source>
        <strain evidence="11 12">K22</strain>
    </source>
</reference>
<reference evidence="11 12" key="2">
    <citation type="submission" date="2015-01" db="EMBL/GenBank/DDBJ databases">
        <title>Complete genome sequence of Pyrinomonas methylaliphatogenes type strain K22T.</title>
        <authorList>
            <person name="Lee K.C.Y."/>
            <person name="Power J.F."/>
            <person name="Dunfield P.F."/>
            <person name="Morgan X.C."/>
            <person name="Huttenhower C."/>
            <person name="Stott M.B."/>
        </authorList>
    </citation>
    <scope>NUCLEOTIDE SEQUENCE [LARGE SCALE GENOMIC DNA]</scope>
    <source>
        <strain evidence="11 12">K22</strain>
    </source>
</reference>
<dbReference type="Pfam" id="PF00037">
    <property type="entry name" value="Fer4"/>
    <property type="match status" value="1"/>
</dbReference>
<proteinExistence type="predicted"/>
<dbReference type="Proteomes" id="UP000031518">
    <property type="component" value="Unassembled WGS sequence"/>
</dbReference>
<dbReference type="PANTHER" id="PTHR42859:SF2">
    <property type="entry name" value="FERREDOXIN"/>
    <property type="match status" value="1"/>
</dbReference>
<dbReference type="PRINTS" id="PR00354">
    <property type="entry name" value="7FE8SFRDOXIN"/>
</dbReference>
<dbReference type="InterPro" id="IPR050294">
    <property type="entry name" value="RnfB_subfamily"/>
</dbReference>
<dbReference type="AlphaFoldDB" id="A0A0B6X1H5"/>
<organism evidence="11 12">
    <name type="scientific">Pyrinomonas methylaliphatogenes</name>
    <dbReference type="NCBI Taxonomy" id="454194"/>
    <lineage>
        <taxon>Bacteria</taxon>
        <taxon>Pseudomonadati</taxon>
        <taxon>Acidobacteriota</taxon>
        <taxon>Blastocatellia</taxon>
        <taxon>Blastocatellales</taxon>
        <taxon>Pyrinomonadaceae</taxon>
        <taxon>Pyrinomonas</taxon>
    </lineage>
</organism>
<keyword evidence="5 9" id="KW-0479">Metal-binding</keyword>
<gene>
    <name evidence="11" type="ORF">PYK22_02235</name>
</gene>
<dbReference type="PANTHER" id="PTHR42859">
    <property type="entry name" value="OXIDOREDUCTASE"/>
    <property type="match status" value="1"/>
</dbReference>
<comment type="cofactor">
    <cofactor evidence="2 9">
        <name>[4Fe-4S] cluster</name>
        <dbReference type="ChEBI" id="CHEBI:49883"/>
    </cofactor>
</comment>
<evidence type="ECO:0000259" key="10">
    <source>
        <dbReference type="PROSITE" id="PS51379"/>
    </source>
</evidence>
<evidence type="ECO:0000256" key="2">
    <source>
        <dbReference type="ARBA" id="ARBA00001966"/>
    </source>
</evidence>
<evidence type="ECO:0000256" key="3">
    <source>
        <dbReference type="ARBA" id="ARBA00022448"/>
    </source>
</evidence>
<keyword evidence="3 9" id="KW-0813">Transport</keyword>
<evidence type="ECO:0000256" key="7">
    <source>
        <dbReference type="ARBA" id="ARBA00023004"/>
    </source>
</evidence>
<dbReference type="STRING" id="454194.PYK22_02235"/>
<dbReference type="OrthoDB" id="9798098at2"/>
<keyword evidence="8 9" id="KW-0411">Iron-sulfur</keyword>
<keyword evidence="6 9" id="KW-0249">Electron transport</keyword>
<evidence type="ECO:0000256" key="9">
    <source>
        <dbReference type="RuleBase" id="RU365098"/>
    </source>
</evidence>
<comment type="function">
    <text evidence="9">Ferredoxins are iron-sulfur proteins that transfer electrons in a wide variety of metabolic reactions.</text>
</comment>
<accession>A0A0B6X1H5</accession>
<evidence type="ECO:0000256" key="6">
    <source>
        <dbReference type="ARBA" id="ARBA00022982"/>
    </source>
</evidence>
<dbReference type="InterPro" id="IPR017900">
    <property type="entry name" value="4Fe4S_Fe_S_CS"/>
</dbReference>
<dbReference type="Gene3D" id="3.30.70.20">
    <property type="match status" value="1"/>
</dbReference>
<feature type="domain" description="4Fe-4S ferredoxin-type" evidence="10">
    <location>
        <begin position="31"/>
        <end position="60"/>
    </location>
</feature>
<dbReference type="GO" id="GO:0051539">
    <property type="term" value="F:4 iron, 4 sulfur cluster binding"/>
    <property type="evidence" value="ECO:0007669"/>
    <property type="project" value="UniProtKB-UniRule"/>
</dbReference>
<dbReference type="GO" id="GO:0046872">
    <property type="term" value="F:metal ion binding"/>
    <property type="evidence" value="ECO:0007669"/>
    <property type="project" value="UniProtKB-UniRule"/>
</dbReference>
<dbReference type="GO" id="GO:0009055">
    <property type="term" value="F:electron transfer activity"/>
    <property type="evidence" value="ECO:0007669"/>
    <property type="project" value="UniProtKB-UniRule"/>
</dbReference>
<dbReference type="SUPFAM" id="SSF54862">
    <property type="entry name" value="4Fe-4S ferredoxins"/>
    <property type="match status" value="1"/>
</dbReference>
<keyword evidence="11" id="KW-0670">Pyruvate</keyword>
<dbReference type="InterPro" id="IPR017896">
    <property type="entry name" value="4Fe4S_Fe-S-bd"/>
</dbReference>
<dbReference type="EMBL" id="CBXV010000007">
    <property type="protein sequence ID" value="CDM66220.1"/>
    <property type="molecule type" value="Genomic_DNA"/>
</dbReference>
<dbReference type="RefSeq" id="WP_041977207.1">
    <property type="nucleotide sequence ID" value="NZ_CBXV010000007.1"/>
</dbReference>
<sequence length="99" mass="11045">MTYVVTEPCVDCKYTDCAAVCPVEAFHELPDRLLINPNTCIDCDACVPECPVEAIYPDVNVPDEYQDWIRINAEEAEKYPIISMKKPALHGPNCAGPEE</sequence>
<keyword evidence="12" id="KW-1185">Reference proteome</keyword>
<keyword evidence="7 9" id="KW-0408">Iron</keyword>
<dbReference type="PROSITE" id="PS00198">
    <property type="entry name" value="4FE4S_FER_1"/>
    <property type="match status" value="1"/>
</dbReference>
<comment type="cofactor">
    <cofactor evidence="1">
        <name>[3Fe-4S] cluster</name>
        <dbReference type="ChEBI" id="CHEBI:21137"/>
    </cofactor>
</comment>